<keyword evidence="6" id="KW-1185">Reference proteome</keyword>
<protein>
    <submittedName>
        <fullName evidence="5">Ketoacyl-ACP synthase III</fullName>
    </submittedName>
</protein>
<dbReference type="InterPro" id="IPR013747">
    <property type="entry name" value="ACP_syn_III_C"/>
</dbReference>
<sequence length="309" mass="34708">MTEILKIASIGTYLPSKRVDNKAKAEKYGYAKTFVDRKLGFKSIAKKTKEETVIEMCLKAYDNLTKKQEFNEKEIELVTVVTQSKSVSIPHASAIIHNELKLNKQCMTFDISQGCSGYVHALSIVKSVMQSLNFQNALIFTCDPYSEIIDDNDPNVSMIFGDGATVSLINSKESGFFMKDFKFGTVPESNECLINKDGFFRMDGRRVFNYAIQEIPQSVNQLLDKNHVAKDEVDLFLFHQGSKYIVDSLTKQLEVNQDLVIFNSDNYGNTVSSSIPLLLSRYLDSLEIKTVILSGFGVGFTWGTCILSK</sequence>
<proteinExistence type="predicted"/>
<accession>A0ABY7W369</accession>
<dbReference type="Pfam" id="PF08545">
    <property type="entry name" value="ACP_syn_III"/>
    <property type="match status" value="1"/>
</dbReference>
<dbReference type="Gene3D" id="3.40.47.10">
    <property type="match status" value="1"/>
</dbReference>
<dbReference type="CDD" id="cd00830">
    <property type="entry name" value="KAS_III"/>
    <property type="match status" value="1"/>
</dbReference>
<evidence type="ECO:0000313" key="6">
    <source>
        <dbReference type="Proteomes" id="UP001215143"/>
    </source>
</evidence>
<gene>
    <name evidence="5" type="ORF">PQ477_10940</name>
</gene>
<evidence type="ECO:0000256" key="2">
    <source>
        <dbReference type="ARBA" id="ARBA00023315"/>
    </source>
</evidence>
<dbReference type="RefSeq" id="WP_274271775.1">
    <property type="nucleotide sequence ID" value="NZ_CP117834.1"/>
</dbReference>
<feature type="domain" description="Beta-ketoacyl-[acyl-carrier-protein] synthase III N-terminal" evidence="4">
    <location>
        <begin position="109"/>
        <end position="184"/>
    </location>
</feature>
<dbReference type="InterPro" id="IPR016039">
    <property type="entry name" value="Thiolase-like"/>
</dbReference>
<evidence type="ECO:0000259" key="4">
    <source>
        <dbReference type="Pfam" id="PF08545"/>
    </source>
</evidence>
<keyword evidence="2" id="KW-0012">Acyltransferase</keyword>
<evidence type="ECO:0000313" key="5">
    <source>
        <dbReference type="EMBL" id="WDF02039.1"/>
    </source>
</evidence>
<keyword evidence="1" id="KW-0808">Transferase</keyword>
<evidence type="ECO:0000256" key="1">
    <source>
        <dbReference type="ARBA" id="ARBA00022679"/>
    </source>
</evidence>
<dbReference type="SUPFAM" id="SSF53901">
    <property type="entry name" value="Thiolase-like"/>
    <property type="match status" value="1"/>
</dbReference>
<dbReference type="PANTHER" id="PTHR34069">
    <property type="entry name" value="3-OXOACYL-[ACYL-CARRIER-PROTEIN] SYNTHASE 3"/>
    <property type="match status" value="1"/>
</dbReference>
<evidence type="ECO:0000259" key="3">
    <source>
        <dbReference type="Pfam" id="PF08541"/>
    </source>
</evidence>
<dbReference type="InterPro" id="IPR013751">
    <property type="entry name" value="ACP_syn_III_N"/>
</dbReference>
<dbReference type="PANTHER" id="PTHR34069:SF2">
    <property type="entry name" value="BETA-KETOACYL-[ACYL-CARRIER-PROTEIN] SYNTHASE III"/>
    <property type="match status" value="1"/>
</dbReference>
<name>A0ABY7W369_9BACI</name>
<dbReference type="EMBL" id="CP117834">
    <property type="protein sequence ID" value="WDF02039.1"/>
    <property type="molecule type" value="Genomic_DNA"/>
</dbReference>
<organism evidence="5 6">
    <name type="scientific">Shouchella hunanensis</name>
    <dbReference type="NCBI Taxonomy" id="766894"/>
    <lineage>
        <taxon>Bacteria</taxon>
        <taxon>Bacillati</taxon>
        <taxon>Bacillota</taxon>
        <taxon>Bacilli</taxon>
        <taxon>Bacillales</taxon>
        <taxon>Bacillaceae</taxon>
        <taxon>Shouchella</taxon>
    </lineage>
</organism>
<feature type="domain" description="Beta-ketoacyl-[acyl-carrier-protein] synthase III C-terminal" evidence="3">
    <location>
        <begin position="223"/>
        <end position="307"/>
    </location>
</feature>
<dbReference type="Pfam" id="PF08541">
    <property type="entry name" value="ACP_syn_III_C"/>
    <property type="match status" value="1"/>
</dbReference>
<dbReference type="Proteomes" id="UP001215143">
    <property type="component" value="Chromosome"/>
</dbReference>
<reference evidence="5 6" key="1">
    <citation type="submission" date="2023-02" db="EMBL/GenBank/DDBJ databases">
        <authorList>
            <person name="Liu G."/>
        </authorList>
    </citation>
    <scope>NUCLEOTIDE SEQUENCE [LARGE SCALE GENOMIC DNA]</scope>
    <source>
        <strain evidence="5 6">DSM 23008</strain>
    </source>
</reference>